<dbReference type="Pfam" id="PF11041">
    <property type="entry name" value="Phage_Wedge1"/>
    <property type="match status" value="1"/>
</dbReference>
<name>A0A0J6V4V6_9HYPH</name>
<comment type="caution">
    <text evidence="1">The sequence shown here is derived from an EMBL/GenBank/DDBJ whole genome shotgun (WGS) entry which is preliminary data.</text>
</comment>
<organism evidence="1 2">
    <name type="scientific">Methylobacterium variabile</name>
    <dbReference type="NCBI Taxonomy" id="298794"/>
    <lineage>
        <taxon>Bacteria</taxon>
        <taxon>Pseudomonadati</taxon>
        <taxon>Pseudomonadota</taxon>
        <taxon>Alphaproteobacteria</taxon>
        <taxon>Hyphomicrobiales</taxon>
        <taxon>Methylobacteriaceae</taxon>
        <taxon>Methylobacterium</taxon>
    </lineage>
</organism>
<dbReference type="PATRIC" id="fig|298794.3.peg.1320"/>
<accession>A0A0J6V4V6</accession>
<proteinExistence type="predicted"/>
<dbReference type="InterPro" id="IPR021283">
    <property type="entry name" value="Phage_Wedge1"/>
</dbReference>
<evidence type="ECO:0000313" key="1">
    <source>
        <dbReference type="EMBL" id="KMO33926.1"/>
    </source>
</evidence>
<sequence length="317" mass="33630">MPVTEQLDYWTTVLSQFANSPILTGIIGGGAAALDQRPNFDDFYQRIWNLDTAEGYGLDVWGRIVGVNRVLKVVSGRFFGFAEAVIQGDGAIASLNDALLSFGDCLGFAEAQPGSKSYGYGTFLPASPQQQATAETAAQYGPFYDGAVTTENFRLGDEAYRRLIYAKAAANICDGSIPAINAILMRIFAGRGSAYVTERVPDPYFGFAEAASVRPNYVRGLNTLVDYPGPYIGFAEAQPGDEGLNTAPLYSGAANGSPSPSLSAECAPFYAGQANPYAAMTYTFEFALTPVELAIVQQSGVLPTPTGVAASVIILPR</sequence>
<protein>
    <recommendedName>
        <fullName evidence="3">DUF2612 domain-containing protein</fullName>
    </recommendedName>
</protein>
<reference evidence="1 2" key="1">
    <citation type="submission" date="2015-03" db="EMBL/GenBank/DDBJ databases">
        <title>Genome sequencing of Methylobacterium variabile DSM 16961.</title>
        <authorList>
            <person name="Chaudhry V."/>
            <person name="Patil P.B."/>
        </authorList>
    </citation>
    <scope>NUCLEOTIDE SEQUENCE [LARGE SCALE GENOMIC DNA]</scope>
    <source>
        <strain evidence="1 2">DSM 16961</strain>
    </source>
</reference>
<gene>
    <name evidence="1" type="ORF">VQ02_19980</name>
</gene>
<evidence type="ECO:0008006" key="3">
    <source>
        <dbReference type="Google" id="ProtNLM"/>
    </source>
</evidence>
<dbReference type="AlphaFoldDB" id="A0A0J6V4V6"/>
<evidence type="ECO:0000313" key="2">
    <source>
        <dbReference type="Proteomes" id="UP000035955"/>
    </source>
</evidence>
<dbReference type="Proteomes" id="UP000035955">
    <property type="component" value="Unassembled WGS sequence"/>
</dbReference>
<keyword evidence="2" id="KW-1185">Reference proteome</keyword>
<dbReference type="EMBL" id="LABY01000143">
    <property type="protein sequence ID" value="KMO33926.1"/>
    <property type="molecule type" value="Genomic_DNA"/>
</dbReference>